<feature type="region of interest" description="Disordered" evidence="1">
    <location>
        <begin position="383"/>
        <end position="412"/>
    </location>
</feature>
<evidence type="ECO:0000313" key="3">
    <source>
        <dbReference type="Proteomes" id="UP000811282"/>
    </source>
</evidence>
<dbReference type="EMBL" id="JAFJYC010000002">
    <property type="protein sequence ID" value="MBT9433221.1"/>
    <property type="molecule type" value="Genomic_DNA"/>
</dbReference>
<feature type="region of interest" description="Disordered" evidence="1">
    <location>
        <begin position="1"/>
        <end position="22"/>
    </location>
</feature>
<comment type="caution">
    <text evidence="2">The sequence shown here is derived from an EMBL/GenBank/DDBJ whole genome shotgun (WGS) entry which is preliminary data.</text>
</comment>
<evidence type="ECO:0000313" key="2">
    <source>
        <dbReference type="EMBL" id="MBT9433221.1"/>
    </source>
</evidence>
<organism evidence="2 3">
    <name type="scientific">Candidatus Sodalis endolongispinus</name>
    <dbReference type="NCBI Taxonomy" id="2812662"/>
    <lineage>
        <taxon>Bacteria</taxon>
        <taxon>Pseudomonadati</taxon>
        <taxon>Pseudomonadota</taxon>
        <taxon>Gammaproteobacteria</taxon>
        <taxon>Enterobacterales</taxon>
        <taxon>Bruguierivoracaceae</taxon>
        <taxon>Sodalis</taxon>
    </lineage>
</organism>
<feature type="compositionally biased region" description="Basic residues" evidence="1">
    <location>
        <begin position="1"/>
        <end position="11"/>
    </location>
</feature>
<accession>A0ABS5YE44</accession>
<dbReference type="RefSeq" id="WP_215670871.1">
    <property type="nucleotide sequence ID" value="NZ_JAFJYC010000002.1"/>
</dbReference>
<protein>
    <submittedName>
        <fullName evidence="2">Uncharacterized protein</fullName>
    </submittedName>
</protein>
<keyword evidence="3" id="KW-1185">Reference proteome</keyword>
<feature type="region of interest" description="Disordered" evidence="1">
    <location>
        <begin position="149"/>
        <end position="185"/>
    </location>
</feature>
<name>A0ABS5YE44_9GAMM</name>
<feature type="compositionally biased region" description="Basic residues" evidence="1">
    <location>
        <begin position="162"/>
        <end position="180"/>
    </location>
</feature>
<reference evidence="2 3" key="1">
    <citation type="journal article" date="2021" name="Genome Biol. Evol.">
        <title>The evolution of interdependence in a four-way mealybug symbiosis.</title>
        <authorList>
            <person name="Garber A.I."/>
            <person name="Kupper M."/>
            <person name="Laetsch D.R."/>
            <person name="Weldon S.R."/>
            <person name="Ladinsky M.S."/>
            <person name="Bjorkman P.J."/>
            <person name="McCutcheon J.P."/>
        </authorList>
    </citation>
    <scope>NUCLEOTIDE SEQUENCE [LARGE SCALE GENOMIC DNA]</scope>
    <source>
        <strain evidence="2">SOD</strain>
    </source>
</reference>
<sequence>MPASLQHHRKTTGLFQHQQRRTEPPLQEVLLHLAQQPGDADKYRRTINYLGLISIITHIGAVAAQPERPSAFTGGRASARQRAADEGVHGNATADTAGPGAWAKRRLTGMRSSTSHGLSAPLTAKEALRYETTPSILSTTMPVLEQIAPQTQQNAARDKRQPSAHHRRHAAHRARKHKTKPAATLARKPVLASAEVSAADIIRSSAAKPPSTSAVQMPANSLMATAMTPAANLMSVSGAHQQNLRDRRHTAYRPGRAWDQPVHPHSDLPPCEDLDGPPSRLPDASKSLFFLTDTNFDLPPCPSLTGPHGRQPDTQAPPFATSGKTAHYLPLHIESVVTTSTALSSCLFSQNKHVCAVTKAGSFFFSGYLAHWLYQSVTAPSHGVPASPPPALDPPPGADLQSDRQNAPAMDPVPSAVTAPVSEAALLTVKTPVSESALSTVKTPGSEAALAAVKTPGPEAAFAAVKIPAPQAASMVVETPATKTAPASVALSQASTGAGSLSLTASGLPIPLLDGQAPALVSVIALATATPEPRDPAGSFTAIDMAHSSHLTRPAAPTWSEMLQHITLHYAHI</sequence>
<gene>
    <name evidence="2" type="ORF">JZM24_15850</name>
</gene>
<feature type="compositionally biased region" description="Pro residues" evidence="1">
    <location>
        <begin position="386"/>
        <end position="397"/>
    </location>
</feature>
<dbReference type="Proteomes" id="UP000811282">
    <property type="component" value="Unassembled WGS sequence"/>
</dbReference>
<evidence type="ECO:0000256" key="1">
    <source>
        <dbReference type="SAM" id="MobiDB-lite"/>
    </source>
</evidence>
<proteinExistence type="predicted"/>